<dbReference type="EMBL" id="JABFTP020000062">
    <property type="protein sequence ID" value="KAL3273787.1"/>
    <property type="molecule type" value="Genomic_DNA"/>
</dbReference>
<name>A0ABD2N5E6_9CUCU</name>
<reference evidence="1 2" key="1">
    <citation type="journal article" date="2021" name="BMC Biol.">
        <title>Horizontally acquired antibacterial genes associated with adaptive radiation of ladybird beetles.</title>
        <authorList>
            <person name="Li H.S."/>
            <person name="Tang X.F."/>
            <person name="Huang Y.H."/>
            <person name="Xu Z.Y."/>
            <person name="Chen M.L."/>
            <person name="Du X.Y."/>
            <person name="Qiu B.Y."/>
            <person name="Chen P.T."/>
            <person name="Zhang W."/>
            <person name="Slipinski A."/>
            <person name="Escalona H.E."/>
            <person name="Waterhouse R.M."/>
            <person name="Zwick A."/>
            <person name="Pang H."/>
        </authorList>
    </citation>
    <scope>NUCLEOTIDE SEQUENCE [LARGE SCALE GENOMIC DNA]</scope>
    <source>
        <strain evidence="1">SYSU2018</strain>
    </source>
</reference>
<protein>
    <submittedName>
        <fullName evidence="1">Uncharacterized protein</fullName>
    </submittedName>
</protein>
<dbReference type="Gene3D" id="3.60.10.10">
    <property type="entry name" value="Endonuclease/exonuclease/phosphatase"/>
    <property type="match status" value="1"/>
</dbReference>
<dbReference type="InterPro" id="IPR036691">
    <property type="entry name" value="Endo/exonu/phosph_ase_sf"/>
</dbReference>
<keyword evidence="2" id="KW-1185">Reference proteome</keyword>
<proteinExistence type="predicted"/>
<comment type="caution">
    <text evidence="1">The sequence shown here is derived from an EMBL/GenBank/DDBJ whole genome shotgun (WGS) entry which is preliminary data.</text>
</comment>
<evidence type="ECO:0000313" key="2">
    <source>
        <dbReference type="Proteomes" id="UP001516400"/>
    </source>
</evidence>
<gene>
    <name evidence="1" type="ORF">HHI36_015215</name>
</gene>
<organism evidence="1 2">
    <name type="scientific">Cryptolaemus montrouzieri</name>
    <dbReference type="NCBI Taxonomy" id="559131"/>
    <lineage>
        <taxon>Eukaryota</taxon>
        <taxon>Metazoa</taxon>
        <taxon>Ecdysozoa</taxon>
        <taxon>Arthropoda</taxon>
        <taxon>Hexapoda</taxon>
        <taxon>Insecta</taxon>
        <taxon>Pterygota</taxon>
        <taxon>Neoptera</taxon>
        <taxon>Endopterygota</taxon>
        <taxon>Coleoptera</taxon>
        <taxon>Polyphaga</taxon>
        <taxon>Cucujiformia</taxon>
        <taxon>Coccinelloidea</taxon>
        <taxon>Coccinellidae</taxon>
        <taxon>Scymninae</taxon>
        <taxon>Scymnini</taxon>
        <taxon>Cryptolaemus</taxon>
    </lineage>
</organism>
<dbReference type="AlphaFoldDB" id="A0ABD2N5E6"/>
<dbReference type="SUPFAM" id="SSF56219">
    <property type="entry name" value="DNase I-like"/>
    <property type="match status" value="1"/>
</dbReference>
<dbReference type="Proteomes" id="UP001516400">
    <property type="component" value="Unassembled WGS sequence"/>
</dbReference>
<sequence length="205" mass="22589">MRIAYIFERCAVQITLGSKKLILVCIYCPEMGTVIYVDVVLEKLEIILNKCLVEPANFIIAVDFNIDLLSDTREAQAFLSLLDSFNVHATIWEPTRVTATSATCLGIILKNISDIRVLGLSVGLVGYADDVNTLVAFRNVKYDVVGDGRIMDVVNDWCVTNRLILNVQKTERIRFAGAPPRVAGLVGVSDKIVFSMSVRFLGGST</sequence>
<accession>A0ABD2N5E6</accession>
<evidence type="ECO:0000313" key="1">
    <source>
        <dbReference type="EMBL" id="KAL3273787.1"/>
    </source>
</evidence>